<dbReference type="Proteomes" id="UP001055057">
    <property type="component" value="Unassembled WGS sequence"/>
</dbReference>
<feature type="transmembrane region" description="Helical" evidence="1">
    <location>
        <begin position="166"/>
        <end position="185"/>
    </location>
</feature>
<dbReference type="PROSITE" id="PS51257">
    <property type="entry name" value="PROKAR_LIPOPROTEIN"/>
    <property type="match status" value="1"/>
</dbReference>
<proteinExistence type="predicted"/>
<keyword evidence="3" id="KW-1185">Reference proteome</keyword>
<keyword evidence="1" id="KW-0812">Transmembrane</keyword>
<accession>A0ABQ4TVS4</accession>
<dbReference type="EMBL" id="BPRB01000009">
    <property type="protein sequence ID" value="GJE58072.1"/>
    <property type="molecule type" value="Genomic_DNA"/>
</dbReference>
<name>A0ABQ4TVS4_9HYPH</name>
<evidence type="ECO:0000256" key="1">
    <source>
        <dbReference type="SAM" id="Phobius"/>
    </source>
</evidence>
<sequence length="230" mass="24045">MRPATILVPAAPIVAALLALACVAVLGLSQRSDLPAAVEPLFYGFFLDRYPLYAFALVYGIVRIAAAASGPGPASVPRRVVWGSVGILLLLAVSLYPTFGGLVLRGGFMTGGVAFLAQLPMWLAYMIGAAVAALLFGTVTGLSVALANRRLRPRTGWWPALRRAGATLLLSFLALWFAAALIGLARDEGIGPWPRRAFTLVEALSAAGLILVAALPHALVGAFRSGRRAA</sequence>
<keyword evidence="1" id="KW-1133">Transmembrane helix</keyword>
<gene>
    <name evidence="2" type="ORF">MPOCJGCO_0150</name>
</gene>
<dbReference type="RefSeq" id="WP_238180710.1">
    <property type="nucleotide sequence ID" value="NZ_BPRB01000009.1"/>
</dbReference>
<reference evidence="2" key="1">
    <citation type="journal article" date="2021" name="Front. Microbiol.">
        <title>Comprehensive Comparative Genomics and Phenotyping of Methylobacterium Species.</title>
        <authorList>
            <person name="Alessa O."/>
            <person name="Ogura Y."/>
            <person name="Fujitani Y."/>
            <person name="Takami H."/>
            <person name="Hayashi T."/>
            <person name="Sahin N."/>
            <person name="Tani A."/>
        </authorList>
    </citation>
    <scope>NUCLEOTIDE SEQUENCE</scope>
    <source>
        <strain evidence="2">DSM 23632</strain>
    </source>
</reference>
<evidence type="ECO:0000313" key="2">
    <source>
        <dbReference type="EMBL" id="GJE58072.1"/>
    </source>
</evidence>
<protein>
    <submittedName>
        <fullName evidence="2">Uncharacterized protein</fullName>
    </submittedName>
</protein>
<organism evidence="2 3">
    <name type="scientific">Methylobacterium trifolii</name>
    <dbReference type="NCBI Taxonomy" id="1003092"/>
    <lineage>
        <taxon>Bacteria</taxon>
        <taxon>Pseudomonadati</taxon>
        <taxon>Pseudomonadota</taxon>
        <taxon>Alphaproteobacteria</taxon>
        <taxon>Hyphomicrobiales</taxon>
        <taxon>Methylobacteriaceae</taxon>
        <taxon>Methylobacterium</taxon>
    </lineage>
</organism>
<feature type="transmembrane region" description="Helical" evidence="1">
    <location>
        <begin position="80"/>
        <end position="102"/>
    </location>
</feature>
<reference evidence="2" key="2">
    <citation type="submission" date="2021-08" db="EMBL/GenBank/DDBJ databases">
        <authorList>
            <person name="Tani A."/>
            <person name="Ola A."/>
            <person name="Ogura Y."/>
            <person name="Katsura K."/>
            <person name="Hayashi T."/>
        </authorList>
    </citation>
    <scope>NUCLEOTIDE SEQUENCE</scope>
    <source>
        <strain evidence="2">DSM 23632</strain>
    </source>
</reference>
<feature type="transmembrane region" description="Helical" evidence="1">
    <location>
        <begin position="50"/>
        <end position="68"/>
    </location>
</feature>
<keyword evidence="1" id="KW-0472">Membrane</keyword>
<evidence type="ECO:0000313" key="3">
    <source>
        <dbReference type="Proteomes" id="UP001055057"/>
    </source>
</evidence>
<feature type="transmembrane region" description="Helical" evidence="1">
    <location>
        <begin position="197"/>
        <end position="220"/>
    </location>
</feature>
<comment type="caution">
    <text evidence="2">The sequence shown here is derived from an EMBL/GenBank/DDBJ whole genome shotgun (WGS) entry which is preliminary data.</text>
</comment>
<feature type="transmembrane region" description="Helical" evidence="1">
    <location>
        <begin position="122"/>
        <end position="146"/>
    </location>
</feature>